<gene>
    <name evidence="5" type="ORF">HYS17_11575</name>
</gene>
<evidence type="ECO:0000256" key="2">
    <source>
        <dbReference type="RuleBase" id="RU003793"/>
    </source>
</evidence>
<dbReference type="InterPro" id="IPR000045">
    <property type="entry name" value="Prepilin_IV_endopep_pep"/>
</dbReference>
<evidence type="ECO:0000256" key="1">
    <source>
        <dbReference type="ARBA" id="ARBA00005801"/>
    </source>
</evidence>
<feature type="domain" description="Prepilin type IV endopeptidase peptidase" evidence="4">
    <location>
        <begin position="13"/>
        <end position="121"/>
    </location>
</feature>
<dbReference type="AlphaFoldDB" id="A0A7T5R209"/>
<reference evidence="5 6" key="1">
    <citation type="submission" date="2020-07" db="EMBL/GenBank/DDBJ databases">
        <title>Huge and variable diversity of episymbiotic CPR bacteria and DPANN archaea in groundwater ecosystems.</title>
        <authorList>
            <person name="He C.Y."/>
            <person name="Keren R."/>
            <person name="Whittaker M."/>
            <person name="Farag I.F."/>
            <person name="Doudna J."/>
            <person name="Cate J.H.D."/>
            <person name="Banfield J.F."/>
        </authorList>
    </citation>
    <scope>NUCLEOTIDE SEQUENCE [LARGE SCALE GENOMIC DNA]</scope>
    <source>
        <strain evidence="5">NC_groundwater_70_Ag_B-0.1um_54_66</strain>
    </source>
</reference>
<dbReference type="PANTHER" id="PTHR30487">
    <property type="entry name" value="TYPE 4 PREPILIN-LIKE PROTEINS LEADER PEPTIDE-PROCESSING ENZYME"/>
    <property type="match status" value="1"/>
</dbReference>
<keyword evidence="3" id="KW-1133">Transmembrane helix</keyword>
<comment type="similarity">
    <text evidence="1 2">Belongs to the peptidase A24 family.</text>
</comment>
<evidence type="ECO:0000259" key="4">
    <source>
        <dbReference type="Pfam" id="PF01478"/>
    </source>
</evidence>
<dbReference type="InterPro" id="IPR050882">
    <property type="entry name" value="Prepilin_peptidase/N-MTase"/>
</dbReference>
<feature type="transmembrane region" description="Helical" evidence="3">
    <location>
        <begin position="59"/>
        <end position="81"/>
    </location>
</feature>
<evidence type="ECO:0000313" key="6">
    <source>
        <dbReference type="Proteomes" id="UP000595362"/>
    </source>
</evidence>
<dbReference type="Gene3D" id="1.20.120.1220">
    <property type="match status" value="1"/>
</dbReference>
<dbReference type="GO" id="GO:0006465">
    <property type="term" value="P:signal peptide processing"/>
    <property type="evidence" value="ECO:0007669"/>
    <property type="project" value="TreeGrafter"/>
</dbReference>
<evidence type="ECO:0000313" key="5">
    <source>
        <dbReference type="EMBL" id="QQG36112.1"/>
    </source>
</evidence>
<keyword evidence="3" id="KW-0472">Membrane</keyword>
<proteinExistence type="inferred from homology"/>
<accession>A0A7T5R209</accession>
<feature type="transmembrane region" description="Helical" evidence="3">
    <location>
        <begin position="101"/>
        <end position="129"/>
    </location>
</feature>
<keyword evidence="3" id="KW-0812">Transmembrane</keyword>
<name>A0A7T5R209_9BACT</name>
<organism evidence="5 6">
    <name type="scientific">Micavibrio aeruginosavorus</name>
    <dbReference type="NCBI Taxonomy" id="349221"/>
    <lineage>
        <taxon>Bacteria</taxon>
        <taxon>Pseudomonadati</taxon>
        <taxon>Bdellovibrionota</taxon>
        <taxon>Bdellovibrionia</taxon>
        <taxon>Bdellovibrionales</taxon>
        <taxon>Pseudobdellovibrionaceae</taxon>
        <taxon>Micavibrio</taxon>
    </lineage>
</organism>
<dbReference type="PRINTS" id="PR00864">
    <property type="entry name" value="PREPILNPTASE"/>
</dbReference>
<feature type="transmembrane region" description="Helical" evidence="3">
    <location>
        <begin position="29"/>
        <end position="47"/>
    </location>
</feature>
<dbReference type="GO" id="GO:0004190">
    <property type="term" value="F:aspartic-type endopeptidase activity"/>
    <property type="evidence" value="ECO:0007669"/>
    <property type="project" value="InterPro"/>
</dbReference>
<evidence type="ECO:0000256" key="3">
    <source>
        <dbReference type="SAM" id="Phobius"/>
    </source>
</evidence>
<sequence length="168" mass="17985">MLGWIALLCLVAATALLLALSIIDLRTRLLPNILVLPLALLGIIFHISTKWHYLDPALVLLGGITGYGILFTIRAIANYVYKQDALGLGDVKLLGAAGLWLGPQMVMLALSLGAFAGLVHGTGVALQIAWQEKKPPRFGGLKIPAGPGFAIGIILTAFYMFHDFSPRL</sequence>
<dbReference type="EMBL" id="CP066681">
    <property type="protein sequence ID" value="QQG36112.1"/>
    <property type="molecule type" value="Genomic_DNA"/>
</dbReference>
<dbReference type="GO" id="GO:0005886">
    <property type="term" value="C:plasma membrane"/>
    <property type="evidence" value="ECO:0007669"/>
    <property type="project" value="TreeGrafter"/>
</dbReference>
<dbReference type="Proteomes" id="UP000595362">
    <property type="component" value="Chromosome"/>
</dbReference>
<protein>
    <submittedName>
        <fullName evidence="5">Prepilin peptidase</fullName>
    </submittedName>
</protein>
<dbReference type="PANTHER" id="PTHR30487:SF0">
    <property type="entry name" value="PREPILIN LEADER PEPTIDASE_N-METHYLTRANSFERASE-RELATED"/>
    <property type="match status" value="1"/>
</dbReference>
<feature type="transmembrane region" description="Helical" evidence="3">
    <location>
        <begin position="141"/>
        <end position="161"/>
    </location>
</feature>
<dbReference type="Pfam" id="PF01478">
    <property type="entry name" value="Peptidase_A24"/>
    <property type="match status" value="1"/>
</dbReference>
<dbReference type="InterPro" id="IPR014032">
    <property type="entry name" value="Peptidase_A24A_bac"/>
</dbReference>